<reference evidence="1 2" key="1">
    <citation type="submission" date="2015-09" db="EMBL/GenBank/DDBJ databases">
        <title>Atta colombica WGS genome.</title>
        <authorList>
            <person name="Nygaard S."/>
            <person name="Hu H."/>
            <person name="Boomsma J."/>
            <person name="Zhang G."/>
        </authorList>
    </citation>
    <scope>NUCLEOTIDE SEQUENCE [LARGE SCALE GENOMIC DNA]</scope>
    <source>
        <strain evidence="1">Treedump-2</strain>
        <tissue evidence="1">Whole body</tissue>
    </source>
</reference>
<protein>
    <submittedName>
        <fullName evidence="1">Uncharacterized protein</fullName>
    </submittedName>
</protein>
<sequence length="105" mass="12139">MYREYRDTDGHAGGITEWDGCTYLSHIAASMRGIVRVGRRYLIALNCKEAEIFILKMFTGKTRLVFFAQQQRPALKGLITIRTIDERISGKNHGHQIYWRYSGTL</sequence>
<name>A0A195AUM8_9HYME</name>
<organism evidence="1 2">
    <name type="scientific">Atta colombica</name>
    <dbReference type="NCBI Taxonomy" id="520822"/>
    <lineage>
        <taxon>Eukaryota</taxon>
        <taxon>Metazoa</taxon>
        <taxon>Ecdysozoa</taxon>
        <taxon>Arthropoda</taxon>
        <taxon>Hexapoda</taxon>
        <taxon>Insecta</taxon>
        <taxon>Pterygota</taxon>
        <taxon>Neoptera</taxon>
        <taxon>Endopterygota</taxon>
        <taxon>Hymenoptera</taxon>
        <taxon>Apocrita</taxon>
        <taxon>Aculeata</taxon>
        <taxon>Formicoidea</taxon>
        <taxon>Formicidae</taxon>
        <taxon>Myrmicinae</taxon>
        <taxon>Atta</taxon>
    </lineage>
</organism>
<evidence type="ECO:0000313" key="1">
    <source>
        <dbReference type="EMBL" id="KYM75886.1"/>
    </source>
</evidence>
<gene>
    <name evidence="1" type="ORF">ALC53_13951</name>
</gene>
<keyword evidence="2" id="KW-1185">Reference proteome</keyword>
<proteinExistence type="predicted"/>
<dbReference type="EMBL" id="KQ976738">
    <property type="protein sequence ID" value="KYM75886.1"/>
    <property type="molecule type" value="Genomic_DNA"/>
</dbReference>
<dbReference type="Proteomes" id="UP000078540">
    <property type="component" value="Unassembled WGS sequence"/>
</dbReference>
<evidence type="ECO:0000313" key="2">
    <source>
        <dbReference type="Proteomes" id="UP000078540"/>
    </source>
</evidence>
<accession>A0A195AUM8</accession>
<dbReference type="AlphaFoldDB" id="A0A195AUM8"/>